<evidence type="ECO:0000259" key="2">
    <source>
        <dbReference type="Pfam" id="PF00535"/>
    </source>
</evidence>
<dbReference type="Gene3D" id="3.90.550.10">
    <property type="entry name" value="Spore Coat Polysaccharide Biosynthesis Protein SpsA, Chain A"/>
    <property type="match status" value="1"/>
</dbReference>
<dbReference type="SUPFAM" id="SSF53756">
    <property type="entry name" value="UDP-Glycosyltransferase/glycogen phosphorylase"/>
    <property type="match status" value="1"/>
</dbReference>
<evidence type="ECO:0000259" key="3">
    <source>
        <dbReference type="Pfam" id="PF13439"/>
    </source>
</evidence>
<dbReference type="Pfam" id="PF13439">
    <property type="entry name" value="Glyco_transf_4"/>
    <property type="match status" value="1"/>
</dbReference>
<dbReference type="SUPFAM" id="SSF53448">
    <property type="entry name" value="Nucleotide-diphospho-sugar transferases"/>
    <property type="match status" value="1"/>
</dbReference>
<sequence>MKEVRQIAAVVVTYKRDELLAQCLRCLCLQTAASKMDIIVVDNGGAGRSSLSQIPEVGNIDEIRNFQDKGGKILYRNTGENLGGAGGFSLAMEEAVSLEYQLVWAMDDDTQPEPEALEALLAVHEDKKGKYGFLSSQALWRDGTLNRMNIQRRSLTMKVRDFQSPAVPVVMASFVSLLVPSSVIKNMGLPIREFGTWTDDWEFTRRISRVYPAWLVNGSRVIHMTGENRGANIAADRDRPVSRYETMYRNDVYLYRREGLNGLIYETRRLMGHWFRIVFTAPEKRKRLGAMFRGTRAGMNFRPDIRYPEAGLQEGCFDGMPGGRAAVPESVQGGDHHNTTKKKILQVFGEPISFGGEEVFVSEVLKAMDTRDLQVDLFTPYYCDNPRIVTEMESLGHRVFTRGCPFRPGGTRRQETRVMRDFLRASRVDVIHIHSGSVTMLRKYCKLARRSGIRDIVVHAHCAGIPNISHTMTALFSRRVLTEYPSRWLACSEAAGQWMFPAKICRERLQVVKNGVDISRFAFDPAKRKRIRRELGIPESGRVIGFVGRLTKQKNPGFLISIAKNIRSSWPENDIRLLLVGEGDQRMELEKQISGSSIDGMVIFTGNVENPEDFYQAMDVFALPSLFEGFSIAALEAQANGLTVVASTGVVMESQVAENFRRISLENKGAWEKALIEMDTGRTDNTEKIEARGLDIRETASLVRSIY</sequence>
<proteinExistence type="predicted"/>
<name>A0A6A8M9E5_9FIRM</name>
<accession>A0A6A8M9E5</accession>
<dbReference type="Gene3D" id="3.40.50.2000">
    <property type="entry name" value="Glycogen Phosphorylase B"/>
    <property type="match status" value="2"/>
</dbReference>
<dbReference type="Pfam" id="PF00534">
    <property type="entry name" value="Glycos_transf_1"/>
    <property type="match status" value="1"/>
</dbReference>
<dbReference type="EMBL" id="VUNB01000003">
    <property type="protein sequence ID" value="MST68849.1"/>
    <property type="molecule type" value="Genomic_DNA"/>
</dbReference>
<feature type="domain" description="Glycosyltransferase 2-like" evidence="2">
    <location>
        <begin position="10"/>
        <end position="126"/>
    </location>
</feature>
<organism evidence="4">
    <name type="scientific">Baileyella intestinalis</name>
    <dbReference type="NCBI Taxonomy" id="2606709"/>
    <lineage>
        <taxon>Bacteria</taxon>
        <taxon>Bacillati</taxon>
        <taxon>Bacillota</taxon>
        <taxon>Clostridia</taxon>
        <taxon>Peptostreptococcales</taxon>
        <taxon>Anaerovoracaceae</taxon>
        <taxon>Baileyella</taxon>
    </lineage>
</organism>
<evidence type="ECO:0000313" key="4">
    <source>
        <dbReference type="EMBL" id="MST68849.1"/>
    </source>
</evidence>
<dbReference type="RefSeq" id="WP_154572317.1">
    <property type="nucleotide sequence ID" value="NZ_VUNB01000003.1"/>
</dbReference>
<dbReference type="InterPro" id="IPR001173">
    <property type="entry name" value="Glyco_trans_2-like"/>
</dbReference>
<keyword evidence="4" id="KW-0808">Transferase</keyword>
<feature type="domain" description="Glycosyl transferase family 1" evidence="1">
    <location>
        <begin position="528"/>
        <end position="672"/>
    </location>
</feature>
<dbReference type="PANTHER" id="PTHR45947">
    <property type="entry name" value="SULFOQUINOVOSYL TRANSFERASE SQD2"/>
    <property type="match status" value="1"/>
</dbReference>
<protein>
    <submittedName>
        <fullName evidence="4">Glycosyltransferase</fullName>
    </submittedName>
</protein>
<dbReference type="AlphaFoldDB" id="A0A6A8M9E5"/>
<dbReference type="InterPro" id="IPR001296">
    <property type="entry name" value="Glyco_trans_1"/>
</dbReference>
<dbReference type="InterPro" id="IPR028098">
    <property type="entry name" value="Glyco_trans_4-like_N"/>
</dbReference>
<dbReference type="InterPro" id="IPR029044">
    <property type="entry name" value="Nucleotide-diphossugar_trans"/>
</dbReference>
<dbReference type="InterPro" id="IPR050194">
    <property type="entry name" value="Glycosyltransferase_grp1"/>
</dbReference>
<reference evidence="4" key="1">
    <citation type="submission" date="2019-09" db="EMBL/GenBank/DDBJ databases">
        <title>In-depth cultivation of the pig gut microbiome towards novel bacterial diversity and tailored functional studies.</title>
        <authorList>
            <person name="Wylensek D."/>
            <person name="Hitch T.C.A."/>
            <person name="Clavel T."/>
        </authorList>
    </citation>
    <scope>NUCLEOTIDE SEQUENCE</scope>
    <source>
        <strain evidence="4">RF-744-FAT-WT-3</strain>
    </source>
</reference>
<dbReference type="Pfam" id="PF00535">
    <property type="entry name" value="Glycos_transf_2"/>
    <property type="match status" value="1"/>
</dbReference>
<dbReference type="PANTHER" id="PTHR45947:SF3">
    <property type="entry name" value="SULFOQUINOVOSYL TRANSFERASE SQD2"/>
    <property type="match status" value="1"/>
</dbReference>
<gene>
    <name evidence="4" type="ORF">FYJ66_04485</name>
</gene>
<feature type="domain" description="Glycosyltransferase subfamily 4-like N-terminal" evidence="3">
    <location>
        <begin position="355"/>
        <end position="520"/>
    </location>
</feature>
<evidence type="ECO:0000259" key="1">
    <source>
        <dbReference type="Pfam" id="PF00534"/>
    </source>
</evidence>
<dbReference type="GO" id="GO:0016757">
    <property type="term" value="F:glycosyltransferase activity"/>
    <property type="evidence" value="ECO:0007669"/>
    <property type="project" value="InterPro"/>
</dbReference>
<comment type="caution">
    <text evidence="4">The sequence shown here is derived from an EMBL/GenBank/DDBJ whole genome shotgun (WGS) entry which is preliminary data.</text>
</comment>